<evidence type="ECO:0000313" key="8">
    <source>
        <dbReference type="EMBL" id="CAD8691001.1"/>
    </source>
</evidence>
<dbReference type="InterPro" id="IPR051645">
    <property type="entry name" value="PER33/POM33_regulator"/>
</dbReference>
<accession>A0A7S0S0G9</accession>
<dbReference type="InterPro" id="IPR005344">
    <property type="entry name" value="TMEM33/Pom33"/>
</dbReference>
<feature type="transmembrane region" description="Helical" evidence="7">
    <location>
        <begin position="88"/>
        <end position="107"/>
    </location>
</feature>
<comment type="subcellular location">
    <subcellularLocation>
        <location evidence="1">Membrane</location>
        <topology evidence="1">Multi-pass membrane protein</topology>
    </subcellularLocation>
</comment>
<dbReference type="PANTHER" id="PTHR12703">
    <property type="entry name" value="TRANSMEMBRANE PROTEIN 33"/>
    <property type="match status" value="1"/>
</dbReference>
<proteinExistence type="inferred from homology"/>
<comment type="similarity">
    <text evidence="2">Belongs to the PER33/POM33 family.</text>
</comment>
<keyword evidence="5 7" id="KW-0472">Membrane</keyword>
<protein>
    <submittedName>
        <fullName evidence="8">Uncharacterized protein</fullName>
    </submittedName>
</protein>
<dbReference type="GO" id="GO:0071786">
    <property type="term" value="P:endoplasmic reticulum tubular network organization"/>
    <property type="evidence" value="ECO:0007669"/>
    <property type="project" value="TreeGrafter"/>
</dbReference>
<feature type="transmembrane region" description="Helical" evidence="7">
    <location>
        <begin position="174"/>
        <end position="193"/>
    </location>
</feature>
<feature type="region of interest" description="Disordered" evidence="6">
    <location>
        <begin position="28"/>
        <end position="79"/>
    </location>
</feature>
<evidence type="ECO:0000256" key="3">
    <source>
        <dbReference type="ARBA" id="ARBA00022692"/>
    </source>
</evidence>
<dbReference type="PANTHER" id="PTHR12703:SF4">
    <property type="entry name" value="TRANSMEMBRANE PROTEIN 33"/>
    <property type="match status" value="1"/>
</dbReference>
<keyword evidence="3 7" id="KW-0812">Transmembrane</keyword>
<dbReference type="EMBL" id="HBFB01027477">
    <property type="protein sequence ID" value="CAD8691001.1"/>
    <property type="molecule type" value="Transcribed_RNA"/>
</dbReference>
<dbReference type="AlphaFoldDB" id="A0A7S0S0G9"/>
<feature type="transmembrane region" description="Helical" evidence="7">
    <location>
        <begin position="219"/>
        <end position="239"/>
    </location>
</feature>
<dbReference type="GO" id="GO:0016020">
    <property type="term" value="C:membrane"/>
    <property type="evidence" value="ECO:0007669"/>
    <property type="project" value="UniProtKB-SubCell"/>
</dbReference>
<dbReference type="GO" id="GO:0061024">
    <property type="term" value="P:membrane organization"/>
    <property type="evidence" value="ECO:0007669"/>
    <property type="project" value="TreeGrafter"/>
</dbReference>
<reference evidence="8" key="1">
    <citation type="submission" date="2021-01" db="EMBL/GenBank/DDBJ databases">
        <authorList>
            <person name="Corre E."/>
            <person name="Pelletier E."/>
            <person name="Niang G."/>
            <person name="Scheremetjew M."/>
            <person name="Finn R."/>
            <person name="Kale V."/>
            <person name="Holt S."/>
            <person name="Cochrane G."/>
            <person name="Meng A."/>
            <person name="Brown T."/>
            <person name="Cohen L."/>
        </authorList>
    </citation>
    <scope>NUCLEOTIDE SEQUENCE</scope>
    <source>
        <strain evidence="8">SAG 11-49</strain>
    </source>
</reference>
<dbReference type="GO" id="GO:0005783">
    <property type="term" value="C:endoplasmic reticulum"/>
    <property type="evidence" value="ECO:0007669"/>
    <property type="project" value="TreeGrafter"/>
</dbReference>
<keyword evidence="4 7" id="KW-1133">Transmembrane helix</keyword>
<gene>
    <name evidence="8" type="ORF">CLEI1391_LOCUS15345</name>
</gene>
<evidence type="ECO:0000256" key="1">
    <source>
        <dbReference type="ARBA" id="ARBA00004141"/>
    </source>
</evidence>
<sequence>MRRLRGKWYKREIDVNFNLDWLDSAQPAAGPRSTAFNSNTTSSSQQSSRPEPPPSYQQQQQQSYAPPPPPPPPSQAPVGTQMQAQRLFMCYCALLALAFVHLIPVLPGWSTRAYRFFMQLSILGFGYKLYLRHGLPRIRPMTELQAWLTRVVPSNDFHFAVLGLMFGSSTPMSLALLPTALAAAAGATAYGATHLAGNALWQRTGGRVHALLTAKQREAALVSAGAEVAVGLLLVLGILGPNRHLLLCMAYWNMLKLRYLVSEASGYHRQIWQLVGAKTAPLRARAPFLHKPLEYATRWFTTMR</sequence>
<dbReference type="Pfam" id="PF03661">
    <property type="entry name" value="TMEM33_Pom33"/>
    <property type="match status" value="1"/>
</dbReference>
<evidence type="ECO:0000256" key="7">
    <source>
        <dbReference type="SAM" id="Phobius"/>
    </source>
</evidence>
<name>A0A7S0S0G9_9CHLO</name>
<evidence type="ECO:0000256" key="6">
    <source>
        <dbReference type="SAM" id="MobiDB-lite"/>
    </source>
</evidence>
<evidence type="ECO:0000256" key="4">
    <source>
        <dbReference type="ARBA" id="ARBA00022989"/>
    </source>
</evidence>
<feature type="compositionally biased region" description="Pro residues" evidence="6">
    <location>
        <begin position="65"/>
        <end position="75"/>
    </location>
</feature>
<organism evidence="8">
    <name type="scientific">Chlamydomonas leiostraca</name>
    <dbReference type="NCBI Taxonomy" id="1034604"/>
    <lineage>
        <taxon>Eukaryota</taxon>
        <taxon>Viridiplantae</taxon>
        <taxon>Chlorophyta</taxon>
        <taxon>core chlorophytes</taxon>
        <taxon>Chlorophyceae</taxon>
        <taxon>CS clade</taxon>
        <taxon>Chlamydomonadales</taxon>
        <taxon>Chlamydomonadaceae</taxon>
        <taxon>Chlamydomonas</taxon>
    </lineage>
</organism>
<evidence type="ECO:0000256" key="2">
    <source>
        <dbReference type="ARBA" id="ARBA00007322"/>
    </source>
</evidence>
<evidence type="ECO:0000256" key="5">
    <source>
        <dbReference type="ARBA" id="ARBA00023136"/>
    </source>
</evidence>